<evidence type="ECO:0000256" key="1">
    <source>
        <dbReference type="SAM" id="Coils"/>
    </source>
</evidence>
<proteinExistence type="predicted"/>
<name>A0A067MKF5_BOTB1</name>
<keyword evidence="3" id="KW-1185">Reference proteome</keyword>
<gene>
    <name evidence="2" type="ORF">BOTBODRAFT_54827</name>
</gene>
<keyword evidence="1" id="KW-0175">Coiled coil</keyword>
<sequence length="278" mass="31860">MPRVPLSQKIVGDTPKDFDIILPSSFAAEKRSSMGLKSLADHELKLRLDQAREALLELRVCIQRFSIAVDEKQGKWSERGQKATTRMEGQIRRLQQSVQGATKTYRTIYKALVCLGLPPDHKCFRPLKDADMSGSRRIWRELSLGQGRKKVPWIWTAPLTFDTSNALDWNREANRVQWHRAEANVNRWTEEVEKLRAELQRASIYYKFYANAWGSLICKKPQTGLDLGGNAFCCKQSSMYQRLAEACDRAKNADSNRGGEEYLSSNISEWLSQAREKC</sequence>
<feature type="coiled-coil region" evidence="1">
    <location>
        <begin position="178"/>
        <end position="205"/>
    </location>
</feature>
<reference evidence="3" key="1">
    <citation type="journal article" date="2014" name="Proc. Natl. Acad. Sci. U.S.A.">
        <title>Extensive sampling of basidiomycete genomes demonstrates inadequacy of the white-rot/brown-rot paradigm for wood decay fungi.</title>
        <authorList>
            <person name="Riley R."/>
            <person name="Salamov A.A."/>
            <person name="Brown D.W."/>
            <person name="Nagy L.G."/>
            <person name="Floudas D."/>
            <person name="Held B.W."/>
            <person name="Levasseur A."/>
            <person name="Lombard V."/>
            <person name="Morin E."/>
            <person name="Otillar R."/>
            <person name="Lindquist E.A."/>
            <person name="Sun H."/>
            <person name="LaButti K.M."/>
            <person name="Schmutz J."/>
            <person name="Jabbour D."/>
            <person name="Luo H."/>
            <person name="Baker S.E."/>
            <person name="Pisabarro A.G."/>
            <person name="Walton J.D."/>
            <person name="Blanchette R.A."/>
            <person name="Henrissat B."/>
            <person name="Martin F."/>
            <person name="Cullen D."/>
            <person name="Hibbett D.S."/>
            <person name="Grigoriev I.V."/>
        </authorList>
    </citation>
    <scope>NUCLEOTIDE SEQUENCE [LARGE SCALE GENOMIC DNA]</scope>
    <source>
        <strain evidence="3">FD-172 SS1</strain>
    </source>
</reference>
<accession>A0A067MKF5</accession>
<dbReference type="HOGENOM" id="CLU_055847_1_0_1"/>
<dbReference type="EMBL" id="KL198033">
    <property type="protein sequence ID" value="KDQ15215.1"/>
    <property type="molecule type" value="Genomic_DNA"/>
</dbReference>
<evidence type="ECO:0000313" key="3">
    <source>
        <dbReference type="Proteomes" id="UP000027195"/>
    </source>
</evidence>
<evidence type="ECO:0000313" key="2">
    <source>
        <dbReference type="EMBL" id="KDQ15215.1"/>
    </source>
</evidence>
<dbReference type="STRING" id="930990.A0A067MKF5"/>
<organism evidence="2 3">
    <name type="scientific">Botryobasidium botryosum (strain FD-172 SS1)</name>
    <dbReference type="NCBI Taxonomy" id="930990"/>
    <lineage>
        <taxon>Eukaryota</taxon>
        <taxon>Fungi</taxon>
        <taxon>Dikarya</taxon>
        <taxon>Basidiomycota</taxon>
        <taxon>Agaricomycotina</taxon>
        <taxon>Agaricomycetes</taxon>
        <taxon>Cantharellales</taxon>
        <taxon>Botryobasidiaceae</taxon>
        <taxon>Botryobasidium</taxon>
    </lineage>
</organism>
<dbReference type="OrthoDB" id="3053737at2759"/>
<protein>
    <submittedName>
        <fullName evidence="2">Uncharacterized protein</fullName>
    </submittedName>
</protein>
<dbReference type="Proteomes" id="UP000027195">
    <property type="component" value="Unassembled WGS sequence"/>
</dbReference>
<dbReference type="InParanoid" id="A0A067MKF5"/>
<dbReference type="AlphaFoldDB" id="A0A067MKF5"/>